<name>A0A3B1J430_ASTMX</name>
<evidence type="ECO:0000313" key="2">
    <source>
        <dbReference type="Ensembl" id="ENSAMXP00000036656.1"/>
    </source>
</evidence>
<dbReference type="InParanoid" id="A0A3B1J430"/>
<feature type="region of interest" description="Disordered" evidence="1">
    <location>
        <begin position="123"/>
        <end position="142"/>
    </location>
</feature>
<reference evidence="3" key="2">
    <citation type="journal article" date="2014" name="Nat. Commun.">
        <title>The cavefish genome reveals candidate genes for eye loss.</title>
        <authorList>
            <person name="McGaugh S.E."/>
            <person name="Gross J.B."/>
            <person name="Aken B."/>
            <person name="Blin M."/>
            <person name="Borowsky R."/>
            <person name="Chalopin D."/>
            <person name="Hinaux H."/>
            <person name="Jeffery W.R."/>
            <person name="Keene A."/>
            <person name="Ma L."/>
            <person name="Minx P."/>
            <person name="Murphy D."/>
            <person name="O'Quin K.E."/>
            <person name="Retaux S."/>
            <person name="Rohner N."/>
            <person name="Searle S.M."/>
            <person name="Stahl B.A."/>
            <person name="Tabin C."/>
            <person name="Volff J.N."/>
            <person name="Yoshizawa M."/>
            <person name="Warren W.C."/>
        </authorList>
    </citation>
    <scope>NUCLEOTIDE SEQUENCE [LARGE SCALE GENOMIC DNA]</scope>
    <source>
        <strain evidence="3">female</strain>
    </source>
</reference>
<dbReference type="GeneTree" id="ENSGT00940000179232"/>
<dbReference type="Proteomes" id="UP000018467">
    <property type="component" value="Unassembled WGS sequence"/>
</dbReference>
<protein>
    <submittedName>
        <fullName evidence="2">Si:dkey-238c7.16</fullName>
    </submittedName>
</protein>
<accession>A0A3B1J430</accession>
<reference evidence="3" key="1">
    <citation type="submission" date="2013-03" db="EMBL/GenBank/DDBJ databases">
        <authorList>
            <person name="Jeffery W."/>
            <person name="Warren W."/>
            <person name="Wilson R.K."/>
        </authorList>
    </citation>
    <scope>NUCLEOTIDE SEQUENCE</scope>
    <source>
        <strain evidence="3">female</strain>
    </source>
</reference>
<dbReference type="FunCoup" id="A0A3B1J430">
    <property type="interactions" value="11"/>
</dbReference>
<dbReference type="AlphaFoldDB" id="A0A3B1J430"/>
<evidence type="ECO:0000256" key="1">
    <source>
        <dbReference type="SAM" id="MobiDB-lite"/>
    </source>
</evidence>
<keyword evidence="3" id="KW-1185">Reference proteome</keyword>
<feature type="region of interest" description="Disordered" evidence="1">
    <location>
        <begin position="1"/>
        <end position="81"/>
    </location>
</feature>
<reference evidence="2" key="3">
    <citation type="submission" date="2025-08" db="UniProtKB">
        <authorList>
            <consortium name="Ensembl"/>
        </authorList>
    </citation>
    <scope>IDENTIFICATION</scope>
</reference>
<sequence length="280" mass="29162">MGAKLSRRKSESAAGADGVAAESPTTEQPETAEVITATESDEQKPEAGDSKGEAEPKPTEVSPEVDETPSEPATEPGPLETVTQAVEKIVSDVSEQIAGPVEDIVNKGLGAVEAMMAAVSVKDDPTEEVAAAAPAPAPEAKDEPMVDISFAAAPKIDFSIPEPPEEPEHLPSEPSAVEDLLLSQSIPECLLPEPVPTAVVKDVTLEAEKNLGLPSELETHAPLEIEESLVFVKQEAAPVEPPLNCDMGADPTPLNSDPLVDLGDMEQAMSTAVSTVIDLI</sequence>
<feature type="compositionally biased region" description="Basic and acidic residues" evidence="1">
    <location>
        <begin position="41"/>
        <end position="58"/>
    </location>
</feature>
<proteinExistence type="predicted"/>
<dbReference type="Bgee" id="ENSAMXG00000040977">
    <property type="expression patterns" value="Expressed in mesonephros and 13 other cell types or tissues"/>
</dbReference>
<dbReference type="Ensembl" id="ENSAMXT00000057185.1">
    <property type="protein sequence ID" value="ENSAMXP00000036656.1"/>
    <property type="gene ID" value="ENSAMXG00000040977.1"/>
</dbReference>
<organism evidence="2 3">
    <name type="scientific">Astyanax mexicanus</name>
    <name type="common">Blind cave fish</name>
    <name type="synonym">Astyanax fasciatus mexicanus</name>
    <dbReference type="NCBI Taxonomy" id="7994"/>
    <lineage>
        <taxon>Eukaryota</taxon>
        <taxon>Metazoa</taxon>
        <taxon>Chordata</taxon>
        <taxon>Craniata</taxon>
        <taxon>Vertebrata</taxon>
        <taxon>Euteleostomi</taxon>
        <taxon>Actinopterygii</taxon>
        <taxon>Neopterygii</taxon>
        <taxon>Teleostei</taxon>
        <taxon>Ostariophysi</taxon>
        <taxon>Characiformes</taxon>
        <taxon>Characoidei</taxon>
        <taxon>Acestrorhamphidae</taxon>
        <taxon>Acestrorhamphinae</taxon>
        <taxon>Astyanax</taxon>
    </lineage>
</organism>
<reference evidence="2" key="4">
    <citation type="submission" date="2025-09" db="UniProtKB">
        <authorList>
            <consortium name="Ensembl"/>
        </authorList>
    </citation>
    <scope>IDENTIFICATION</scope>
</reference>
<evidence type="ECO:0000313" key="3">
    <source>
        <dbReference type="Proteomes" id="UP000018467"/>
    </source>
</evidence>